<keyword evidence="1" id="KW-0472">Membrane</keyword>
<dbReference type="EMBL" id="CATOUU010000554">
    <property type="protein sequence ID" value="CAI9933922.1"/>
    <property type="molecule type" value="Genomic_DNA"/>
</dbReference>
<proteinExistence type="predicted"/>
<protein>
    <submittedName>
        <fullName evidence="5">Hypothetical_protein</fullName>
    </submittedName>
</protein>
<accession>A0AA86P868</accession>
<sequence>MKQQLKRFLQLMVSSYFPHSVFTLLSLFQIYSQIQSSQEPFQDRLKLYTLALCQQLLLLSAYKITPKAFNTIEHRSVVYNLLLVFSLVVQLMINENSKFQGVSNIQVVYLLVYVFRSVLTPSLQMILG</sequence>
<gene>
    <name evidence="2" type="ORF">HINF_LOCUS13612</name>
    <name evidence="3" type="ORF">HINF_LOCUS13646</name>
    <name evidence="4" type="ORF">HINF_LOCUS21567</name>
    <name evidence="5" type="ORF">HINF_LOCUS41871</name>
    <name evidence="6" type="ORF">HINF_LOCUS69453</name>
    <name evidence="7" type="ORF">HINF_LOCUS69489</name>
</gene>
<evidence type="ECO:0000313" key="3">
    <source>
        <dbReference type="EMBL" id="CAI9926001.1"/>
    </source>
</evidence>
<evidence type="ECO:0000313" key="7">
    <source>
        <dbReference type="EMBL" id="CAL6098188.1"/>
    </source>
</evidence>
<dbReference type="EMBL" id="CAXDID020000169">
    <property type="protein sequence ID" value="CAL6046742.1"/>
    <property type="molecule type" value="Genomic_DNA"/>
</dbReference>
<keyword evidence="1" id="KW-0812">Transmembrane</keyword>
<evidence type="ECO:0000313" key="4">
    <source>
        <dbReference type="EMBL" id="CAI9933922.1"/>
    </source>
</evidence>
<name>A0AA86P868_9EUKA</name>
<evidence type="ECO:0000313" key="5">
    <source>
        <dbReference type="EMBL" id="CAL6046742.1"/>
    </source>
</evidence>
<dbReference type="EMBL" id="CAXDID020000506">
    <property type="protein sequence ID" value="CAL6098116.1"/>
    <property type="molecule type" value="Genomic_DNA"/>
</dbReference>
<dbReference type="EMBL" id="CATOUU010000354">
    <property type="protein sequence ID" value="CAI9926001.1"/>
    <property type="molecule type" value="Genomic_DNA"/>
</dbReference>
<feature type="transmembrane region" description="Helical" evidence="1">
    <location>
        <begin position="77"/>
        <end position="93"/>
    </location>
</feature>
<evidence type="ECO:0000256" key="1">
    <source>
        <dbReference type="SAM" id="Phobius"/>
    </source>
</evidence>
<organism evidence="4">
    <name type="scientific">Hexamita inflata</name>
    <dbReference type="NCBI Taxonomy" id="28002"/>
    <lineage>
        <taxon>Eukaryota</taxon>
        <taxon>Metamonada</taxon>
        <taxon>Diplomonadida</taxon>
        <taxon>Hexamitidae</taxon>
        <taxon>Hexamitinae</taxon>
        <taxon>Hexamita</taxon>
    </lineage>
</organism>
<evidence type="ECO:0000313" key="2">
    <source>
        <dbReference type="EMBL" id="CAI9925967.1"/>
    </source>
</evidence>
<keyword evidence="8" id="KW-1185">Reference proteome</keyword>
<comment type="caution">
    <text evidence="4">The sequence shown here is derived from an EMBL/GenBank/DDBJ whole genome shotgun (WGS) entry which is preliminary data.</text>
</comment>
<reference evidence="5 8" key="2">
    <citation type="submission" date="2024-07" db="EMBL/GenBank/DDBJ databases">
        <authorList>
            <person name="Akdeniz Z."/>
        </authorList>
    </citation>
    <scope>NUCLEOTIDE SEQUENCE [LARGE SCALE GENOMIC DNA]</scope>
</reference>
<dbReference type="Proteomes" id="UP001642409">
    <property type="component" value="Unassembled WGS sequence"/>
</dbReference>
<evidence type="ECO:0000313" key="8">
    <source>
        <dbReference type="Proteomes" id="UP001642409"/>
    </source>
</evidence>
<dbReference type="EMBL" id="CAXDID020000506">
    <property type="protein sequence ID" value="CAL6098188.1"/>
    <property type="molecule type" value="Genomic_DNA"/>
</dbReference>
<keyword evidence="1" id="KW-1133">Transmembrane helix</keyword>
<dbReference type="EMBL" id="CATOUU010000354">
    <property type="protein sequence ID" value="CAI9925967.1"/>
    <property type="molecule type" value="Genomic_DNA"/>
</dbReference>
<evidence type="ECO:0000313" key="6">
    <source>
        <dbReference type="EMBL" id="CAL6098116.1"/>
    </source>
</evidence>
<dbReference type="AlphaFoldDB" id="A0AA86P868"/>
<reference evidence="4" key="1">
    <citation type="submission" date="2023-06" db="EMBL/GenBank/DDBJ databases">
        <authorList>
            <person name="Kurt Z."/>
        </authorList>
    </citation>
    <scope>NUCLEOTIDE SEQUENCE</scope>
</reference>